<evidence type="ECO:0000313" key="2">
    <source>
        <dbReference type="Proteomes" id="UP000636479"/>
    </source>
</evidence>
<name>A0A8H6T5Z8_9AGAR</name>
<keyword evidence="2" id="KW-1185">Reference proteome</keyword>
<dbReference type="Proteomes" id="UP000636479">
    <property type="component" value="Unassembled WGS sequence"/>
</dbReference>
<accession>A0A8H6T5Z8</accession>
<dbReference type="SUPFAM" id="SSF51905">
    <property type="entry name" value="FAD/NAD(P)-binding domain"/>
    <property type="match status" value="1"/>
</dbReference>
<dbReference type="RefSeq" id="XP_037223495.1">
    <property type="nucleotide sequence ID" value="XM_037360610.1"/>
</dbReference>
<gene>
    <name evidence="1" type="ORF">MIND_00377500</name>
</gene>
<evidence type="ECO:0008006" key="3">
    <source>
        <dbReference type="Google" id="ProtNLM"/>
    </source>
</evidence>
<dbReference type="GeneID" id="59343126"/>
<sequence length="556" mass="62340">MTLTLLLLGPITLYFTALAAWHIFRRILLANVVCINDFPLLRNGRQAQDKVRGTAVVCGGSIAGLLTARICHEHFERVLVIEAEEWAASEDARAVDGWKANMKHQRTRIMQFNSLHGNQPYIYAGLQVLFPNLAEECARSDIRIASHNPLFSLSGASWKLPFTSYKDGILPRTLLCARPGTEALLRRLILDKTIYPNIEYLAGTVTDVVPDPANASRLGKVVVRTRSGIQEVSAALVADCTGITRAGLKWLTRHGYGAPSEPLPKDKLPLDQIKISFDQKLRYSTIIFNLSQEFHDSLPLPDDLKPLRSIISFLEDPTEEVLKRGRAFLCVMRFDANMLVAFVGHYGTVRPQPRNAAEMKEYVRDLHVTIPIPEWIFELFDKLQEVEDTDATHSLVSVPPTTYVRYHLATNLPTNFIALGDSVMTVNPLFGEGSSKVMRCVMALHKTLFRAKDTSGTSLPESFSEDFFKEEHRRTDWLWENTRTMDYGALTTEPIAGDSLSRGAFARWYATQLQRLAVTDNHAGKVMYQSVVGFATPIDALHPHLLAKILWAGLRA</sequence>
<dbReference type="InterPro" id="IPR036188">
    <property type="entry name" value="FAD/NAD-bd_sf"/>
</dbReference>
<reference evidence="1" key="1">
    <citation type="submission" date="2020-05" db="EMBL/GenBank/DDBJ databases">
        <title>Mycena genomes resolve the evolution of fungal bioluminescence.</title>
        <authorList>
            <person name="Tsai I.J."/>
        </authorList>
    </citation>
    <scope>NUCLEOTIDE SEQUENCE</scope>
    <source>
        <strain evidence="1">171206Taipei</strain>
    </source>
</reference>
<organism evidence="1 2">
    <name type="scientific">Mycena indigotica</name>
    <dbReference type="NCBI Taxonomy" id="2126181"/>
    <lineage>
        <taxon>Eukaryota</taxon>
        <taxon>Fungi</taxon>
        <taxon>Dikarya</taxon>
        <taxon>Basidiomycota</taxon>
        <taxon>Agaricomycotina</taxon>
        <taxon>Agaricomycetes</taxon>
        <taxon>Agaricomycetidae</taxon>
        <taxon>Agaricales</taxon>
        <taxon>Marasmiineae</taxon>
        <taxon>Mycenaceae</taxon>
        <taxon>Mycena</taxon>
    </lineage>
</organism>
<proteinExistence type="predicted"/>
<protein>
    <recommendedName>
        <fullName evidence="3">FAD/NAD(P)-binding domain-containing protein</fullName>
    </recommendedName>
</protein>
<evidence type="ECO:0000313" key="1">
    <source>
        <dbReference type="EMBL" id="KAF7310045.1"/>
    </source>
</evidence>
<dbReference type="OrthoDB" id="10051892at2759"/>
<dbReference type="AlphaFoldDB" id="A0A8H6T5Z8"/>
<comment type="caution">
    <text evidence="1">The sequence shown here is derived from an EMBL/GenBank/DDBJ whole genome shotgun (WGS) entry which is preliminary data.</text>
</comment>
<dbReference type="EMBL" id="JACAZF010000003">
    <property type="protein sequence ID" value="KAF7310045.1"/>
    <property type="molecule type" value="Genomic_DNA"/>
</dbReference>